<dbReference type="Pfam" id="PF01177">
    <property type="entry name" value="Asp_Glu_race"/>
    <property type="match status" value="1"/>
</dbReference>
<keyword evidence="2 3" id="KW-0413">Isomerase</keyword>
<gene>
    <name evidence="3" type="ORF">IAD16_03325</name>
</gene>
<reference evidence="3" key="1">
    <citation type="submission" date="2020-10" db="EMBL/GenBank/DDBJ databases">
        <authorList>
            <person name="Gilroy R."/>
        </authorList>
    </citation>
    <scope>NUCLEOTIDE SEQUENCE</scope>
    <source>
        <strain evidence="3">11300</strain>
    </source>
</reference>
<dbReference type="SUPFAM" id="SSF53681">
    <property type="entry name" value="Aspartate/glutamate racemase"/>
    <property type="match status" value="2"/>
</dbReference>
<proteinExistence type="inferred from homology"/>
<evidence type="ECO:0000256" key="1">
    <source>
        <dbReference type="ARBA" id="ARBA00007847"/>
    </source>
</evidence>
<dbReference type="Gene3D" id="3.40.50.1860">
    <property type="match status" value="2"/>
</dbReference>
<dbReference type="PANTHER" id="PTHR21198:SF7">
    <property type="entry name" value="ASPARTATE-GLUTAMATE RACEMASE FAMILY"/>
    <property type="match status" value="1"/>
</dbReference>
<dbReference type="PANTHER" id="PTHR21198">
    <property type="entry name" value="GLUTAMATE RACEMASE"/>
    <property type="match status" value="1"/>
</dbReference>
<dbReference type="GO" id="GO:0047661">
    <property type="term" value="F:amino-acid racemase activity"/>
    <property type="evidence" value="ECO:0007669"/>
    <property type="project" value="InterPro"/>
</dbReference>
<comment type="caution">
    <text evidence="3">The sequence shown here is derived from an EMBL/GenBank/DDBJ whole genome shotgun (WGS) entry which is preliminary data.</text>
</comment>
<dbReference type="NCBIfam" id="TIGR00035">
    <property type="entry name" value="asp_race"/>
    <property type="match status" value="1"/>
</dbReference>
<reference evidence="3" key="2">
    <citation type="journal article" date="2021" name="PeerJ">
        <title>Extensive microbial diversity within the chicken gut microbiome revealed by metagenomics and culture.</title>
        <authorList>
            <person name="Gilroy R."/>
            <person name="Ravi A."/>
            <person name="Getino M."/>
            <person name="Pursley I."/>
            <person name="Horton D.L."/>
            <person name="Alikhan N.F."/>
            <person name="Baker D."/>
            <person name="Gharbi K."/>
            <person name="Hall N."/>
            <person name="Watson M."/>
            <person name="Adriaenssens E.M."/>
            <person name="Foster-Nyarko E."/>
            <person name="Jarju S."/>
            <person name="Secka A."/>
            <person name="Antonio M."/>
            <person name="Oren A."/>
            <person name="Chaudhuri R.R."/>
            <person name="La Ragione R."/>
            <person name="Hildebrand F."/>
            <person name="Pallen M.J."/>
        </authorList>
    </citation>
    <scope>NUCLEOTIDE SEQUENCE</scope>
    <source>
        <strain evidence="3">11300</strain>
    </source>
</reference>
<sequence length="235" mass="25467">MENSFGIIGGMGPMATELFYKMLIEKTDAPCDQDHMNTIILGHATMPDRTGAILSGDQKQIGHVCDLLLQDAKTLESLGCKAIGVTCNTAHYFIDKISDKVGIPFIHMIKETAAKAAGLTNGGKVGILATDGTIKTGLYQTALENEGAVPCVLDAEGQSYVMHEIYDCVKAGKPADMDMWKKIDDQLKELGCQVALLACTELSVIKADNNLPDFYLDPMEVMADKALEFMKVKTK</sequence>
<dbReference type="Proteomes" id="UP000824091">
    <property type="component" value="Unassembled WGS sequence"/>
</dbReference>
<comment type="similarity">
    <text evidence="1">Belongs to the aspartate/glutamate racemases family.</text>
</comment>
<protein>
    <submittedName>
        <fullName evidence="3">Amino acid racemase</fullName>
        <ecNumber evidence="3">5.1.1.-</ecNumber>
    </submittedName>
</protein>
<evidence type="ECO:0000256" key="2">
    <source>
        <dbReference type="ARBA" id="ARBA00023235"/>
    </source>
</evidence>
<name>A0A9D1I3D7_9FIRM</name>
<accession>A0A9D1I3D7</accession>
<organism evidence="3 4">
    <name type="scientific">Candidatus Fimisoma avicola</name>
    <dbReference type="NCBI Taxonomy" id="2840826"/>
    <lineage>
        <taxon>Bacteria</taxon>
        <taxon>Bacillati</taxon>
        <taxon>Bacillota</taxon>
        <taxon>Clostridia</taxon>
        <taxon>Eubacteriales</taxon>
        <taxon>Candidatus Fimisoma</taxon>
    </lineage>
</organism>
<evidence type="ECO:0000313" key="4">
    <source>
        <dbReference type="Proteomes" id="UP000824091"/>
    </source>
</evidence>
<dbReference type="EMBL" id="DVMO01000050">
    <property type="protein sequence ID" value="HIU27401.1"/>
    <property type="molecule type" value="Genomic_DNA"/>
</dbReference>
<dbReference type="InterPro" id="IPR015942">
    <property type="entry name" value="Asp/Glu/hydantoin_racemase"/>
</dbReference>
<dbReference type="InterPro" id="IPR001920">
    <property type="entry name" value="Asp/Glu_race"/>
</dbReference>
<dbReference type="EC" id="5.1.1.-" evidence="3"/>
<evidence type="ECO:0000313" key="3">
    <source>
        <dbReference type="EMBL" id="HIU27401.1"/>
    </source>
</evidence>
<dbReference type="AlphaFoldDB" id="A0A9D1I3D7"/>
<dbReference type="InterPro" id="IPR004380">
    <property type="entry name" value="Asp_race"/>
</dbReference>